<evidence type="ECO:0000313" key="3">
    <source>
        <dbReference type="Proteomes" id="UP000789405"/>
    </source>
</evidence>
<reference evidence="2" key="1">
    <citation type="submission" date="2021-06" db="EMBL/GenBank/DDBJ databases">
        <authorList>
            <person name="Kallberg Y."/>
            <person name="Tangrot J."/>
            <person name="Rosling A."/>
        </authorList>
    </citation>
    <scope>NUCLEOTIDE SEQUENCE</scope>
    <source>
        <strain evidence="2">MA453B</strain>
    </source>
</reference>
<evidence type="ECO:0000256" key="1">
    <source>
        <dbReference type="SAM" id="MobiDB-lite"/>
    </source>
</evidence>
<feature type="region of interest" description="Disordered" evidence="1">
    <location>
        <begin position="1"/>
        <end position="22"/>
    </location>
</feature>
<name>A0A9N9FTA6_9GLOM</name>
<proteinExistence type="predicted"/>
<dbReference type="Proteomes" id="UP000789405">
    <property type="component" value="Unassembled WGS sequence"/>
</dbReference>
<dbReference type="EMBL" id="CAJVPY010002376">
    <property type="protein sequence ID" value="CAG8558525.1"/>
    <property type="molecule type" value="Genomic_DNA"/>
</dbReference>
<gene>
    <name evidence="2" type="ORF">DERYTH_LOCUS5620</name>
</gene>
<sequence>MSDTSHAHNSRHGGPQRLKVTPECRLRNPAALKNKDRSKSTIIATANPPSQPCLPDSIEPIQNVKMKKTCARCKEATKCVKLLSSKIGKLEEIVGSLAERCRSDSINNEKRDKSTNIPEVFVTDHFGSTNSAIISLDTFNLFTSLSNCKLEDLQNLVVIMTNYTISPMYNSSNYTSFKFTGP</sequence>
<dbReference type="AlphaFoldDB" id="A0A9N9FTA6"/>
<protein>
    <submittedName>
        <fullName evidence="2">22271_t:CDS:1</fullName>
    </submittedName>
</protein>
<dbReference type="OrthoDB" id="2353809at2759"/>
<keyword evidence="3" id="KW-1185">Reference proteome</keyword>
<organism evidence="2 3">
    <name type="scientific">Dentiscutata erythropus</name>
    <dbReference type="NCBI Taxonomy" id="1348616"/>
    <lineage>
        <taxon>Eukaryota</taxon>
        <taxon>Fungi</taxon>
        <taxon>Fungi incertae sedis</taxon>
        <taxon>Mucoromycota</taxon>
        <taxon>Glomeromycotina</taxon>
        <taxon>Glomeromycetes</taxon>
        <taxon>Diversisporales</taxon>
        <taxon>Gigasporaceae</taxon>
        <taxon>Dentiscutata</taxon>
    </lineage>
</organism>
<comment type="caution">
    <text evidence="2">The sequence shown here is derived from an EMBL/GenBank/DDBJ whole genome shotgun (WGS) entry which is preliminary data.</text>
</comment>
<evidence type="ECO:0000313" key="2">
    <source>
        <dbReference type="EMBL" id="CAG8558525.1"/>
    </source>
</evidence>
<accession>A0A9N9FTA6</accession>